<reference evidence="5" key="1">
    <citation type="submission" date="2015-01" db="EMBL/GenBank/DDBJ databases">
        <authorList>
            <person name="Durling Mikael"/>
        </authorList>
    </citation>
    <scope>NUCLEOTIDE SEQUENCE</scope>
</reference>
<keyword evidence="2 3" id="KW-0456">Lyase</keyword>
<dbReference type="Pfam" id="PF04909">
    <property type="entry name" value="Amidohydro_2"/>
    <property type="match status" value="1"/>
</dbReference>
<dbReference type="Gene3D" id="3.20.20.140">
    <property type="entry name" value="Metal-dependent hydrolases"/>
    <property type="match status" value="1"/>
</dbReference>
<dbReference type="InterPro" id="IPR032466">
    <property type="entry name" value="Metal_Hydrolase"/>
</dbReference>
<evidence type="ECO:0000256" key="1">
    <source>
        <dbReference type="ARBA" id="ARBA00022793"/>
    </source>
</evidence>
<evidence type="ECO:0000256" key="2">
    <source>
        <dbReference type="ARBA" id="ARBA00023239"/>
    </source>
</evidence>
<dbReference type="GO" id="GO:0016831">
    <property type="term" value="F:carboxy-lyase activity"/>
    <property type="evidence" value="ECO:0007669"/>
    <property type="project" value="UniProtKB-KW"/>
</dbReference>
<dbReference type="GO" id="GO:0016787">
    <property type="term" value="F:hydrolase activity"/>
    <property type="evidence" value="ECO:0007669"/>
    <property type="project" value="InterPro"/>
</dbReference>
<sequence length="331" mass="36581">MSLSGISGLPPLITLEEHFLSRSVEPGLFKAIISRLEIEDKAFDLSHIRLADMDASGVTIQFISHCASFSGKRDCMVINNDIATAVKAHPNRFAGLASLPMGEPAAAAEELRRCIRDLGISGAMIDNHVNGKYYEAYEYDVFWSTAQELDSPIYLHPTLATNSMKEWYDGSYSPAAAASMSMDAFGWHYDTATHITRIYAAGVFDRFPKLKIVLGHFGESLPFWKQRIATSKGLGALARSFNEVYDENLWFTTSGVFGIAPLACMLQNTAPERIMFSIDYPFTPMAEGMIWLEELRNSGLVSQEQLEMICHGNAEKLFGLPSTPSTLGLIV</sequence>
<evidence type="ECO:0000259" key="4">
    <source>
        <dbReference type="Pfam" id="PF04909"/>
    </source>
</evidence>
<keyword evidence="1 3" id="KW-0210">Decarboxylase</keyword>
<dbReference type="GO" id="GO:0005829">
    <property type="term" value="C:cytosol"/>
    <property type="evidence" value="ECO:0007669"/>
    <property type="project" value="TreeGrafter"/>
</dbReference>
<dbReference type="EMBL" id="CDPU01000052">
    <property type="protein sequence ID" value="CEO55451.1"/>
    <property type="molecule type" value="Genomic_DNA"/>
</dbReference>
<dbReference type="PANTHER" id="PTHR21240:SF30">
    <property type="entry name" value="AMIDOHYDROLASE-RELATED DOMAIN-CONTAINING PROTEIN-RELATED"/>
    <property type="match status" value="1"/>
</dbReference>
<feature type="domain" description="Amidohydrolase-related" evidence="4">
    <location>
        <begin position="73"/>
        <end position="320"/>
    </location>
</feature>
<comment type="similarity">
    <text evidence="3">Belongs to the metallo-dependent hydrolases superfamily.</text>
</comment>
<dbReference type="AlphaFoldDB" id="A0A0B7KL74"/>
<dbReference type="PANTHER" id="PTHR21240">
    <property type="entry name" value="2-AMINO-3-CARBOXYLMUCONATE-6-SEMIALDEHYDE DECARBOXYLASE"/>
    <property type="match status" value="1"/>
</dbReference>
<dbReference type="GO" id="GO:0019748">
    <property type="term" value="P:secondary metabolic process"/>
    <property type="evidence" value="ECO:0007669"/>
    <property type="project" value="TreeGrafter"/>
</dbReference>
<dbReference type="SUPFAM" id="SSF51556">
    <property type="entry name" value="Metallo-dependent hydrolases"/>
    <property type="match status" value="1"/>
</dbReference>
<gene>
    <name evidence="5" type="ORF">BN869_000011509_1</name>
</gene>
<dbReference type="InterPro" id="IPR006680">
    <property type="entry name" value="Amidohydro-rel"/>
</dbReference>
<evidence type="ECO:0000256" key="3">
    <source>
        <dbReference type="RuleBase" id="RU366045"/>
    </source>
</evidence>
<evidence type="ECO:0000313" key="5">
    <source>
        <dbReference type="EMBL" id="CEO55451.1"/>
    </source>
</evidence>
<proteinExistence type="inferred from homology"/>
<protein>
    <recommendedName>
        <fullName evidence="4">Amidohydrolase-related domain-containing protein</fullName>
    </recommendedName>
</protein>
<accession>A0A0B7KL74</accession>
<dbReference type="InterPro" id="IPR032465">
    <property type="entry name" value="ACMSD"/>
</dbReference>
<name>A0A0B7KL74_BIOOC</name>
<organism evidence="5">
    <name type="scientific">Bionectria ochroleuca</name>
    <name type="common">Gliocladium roseum</name>
    <dbReference type="NCBI Taxonomy" id="29856"/>
    <lineage>
        <taxon>Eukaryota</taxon>
        <taxon>Fungi</taxon>
        <taxon>Dikarya</taxon>
        <taxon>Ascomycota</taxon>
        <taxon>Pezizomycotina</taxon>
        <taxon>Sordariomycetes</taxon>
        <taxon>Hypocreomycetidae</taxon>
        <taxon>Hypocreales</taxon>
        <taxon>Bionectriaceae</taxon>
        <taxon>Clonostachys</taxon>
    </lineage>
</organism>